<evidence type="ECO:0000313" key="1">
    <source>
        <dbReference type="EnsemblPlants" id="OMERI05G02410.1"/>
    </source>
</evidence>
<name>A0A0E0DLM9_9ORYZ</name>
<protein>
    <submittedName>
        <fullName evidence="1">Uncharacterized protein</fullName>
    </submittedName>
</protein>
<dbReference type="Gramene" id="OMERI05G02410.1">
    <property type="protein sequence ID" value="OMERI05G02410.1"/>
    <property type="gene ID" value="OMERI05G02410"/>
</dbReference>
<accession>A0A0E0DLM9</accession>
<reference evidence="1" key="1">
    <citation type="submission" date="2015-04" db="UniProtKB">
        <authorList>
            <consortium name="EnsemblPlants"/>
        </authorList>
    </citation>
    <scope>IDENTIFICATION</scope>
</reference>
<proteinExistence type="predicted"/>
<keyword evidence="2" id="KW-1185">Reference proteome</keyword>
<dbReference type="Proteomes" id="UP000008021">
    <property type="component" value="Chromosome 5"/>
</dbReference>
<dbReference type="EnsemblPlants" id="OMERI05G02410.1">
    <property type="protein sequence ID" value="OMERI05G02410.1"/>
    <property type="gene ID" value="OMERI05G02410"/>
</dbReference>
<sequence>MEVEPSRLAVSAVDGQIWRRCARATSDYSLPMLSHAAGLAAFPSSCFDRCLPSEMSSLCDFLLHYL</sequence>
<dbReference type="AlphaFoldDB" id="A0A0E0DLM9"/>
<reference evidence="1" key="2">
    <citation type="submission" date="2018-05" db="EMBL/GenBank/DDBJ databases">
        <title>OmerRS3 (Oryza meridionalis Reference Sequence Version 3).</title>
        <authorList>
            <person name="Zhang J."/>
            <person name="Kudrna D."/>
            <person name="Lee S."/>
            <person name="Talag J."/>
            <person name="Welchert J."/>
            <person name="Wing R.A."/>
        </authorList>
    </citation>
    <scope>NUCLEOTIDE SEQUENCE [LARGE SCALE GENOMIC DNA]</scope>
    <source>
        <strain evidence="1">cv. OR44</strain>
    </source>
</reference>
<evidence type="ECO:0000313" key="2">
    <source>
        <dbReference type="Proteomes" id="UP000008021"/>
    </source>
</evidence>
<dbReference type="HOGENOM" id="CLU_2835508_0_0_1"/>
<organism evidence="1">
    <name type="scientific">Oryza meridionalis</name>
    <dbReference type="NCBI Taxonomy" id="40149"/>
    <lineage>
        <taxon>Eukaryota</taxon>
        <taxon>Viridiplantae</taxon>
        <taxon>Streptophyta</taxon>
        <taxon>Embryophyta</taxon>
        <taxon>Tracheophyta</taxon>
        <taxon>Spermatophyta</taxon>
        <taxon>Magnoliopsida</taxon>
        <taxon>Liliopsida</taxon>
        <taxon>Poales</taxon>
        <taxon>Poaceae</taxon>
        <taxon>BOP clade</taxon>
        <taxon>Oryzoideae</taxon>
        <taxon>Oryzeae</taxon>
        <taxon>Oryzinae</taxon>
        <taxon>Oryza</taxon>
    </lineage>
</organism>